<feature type="chain" id="PRO_5031098348" evidence="5">
    <location>
        <begin position="24"/>
        <end position="201"/>
    </location>
</feature>
<gene>
    <name evidence="7" type="ORF">FHS72_001264</name>
</gene>
<dbReference type="InterPro" id="IPR027385">
    <property type="entry name" value="Beta-barrel_OMP"/>
</dbReference>
<evidence type="ECO:0000256" key="1">
    <source>
        <dbReference type="ARBA" id="ARBA00004370"/>
    </source>
</evidence>
<protein>
    <submittedName>
        <fullName evidence="7">Opacity protein-like surface antigen</fullName>
    </submittedName>
</protein>
<feature type="domain" description="Outer membrane protein beta-barrel" evidence="6">
    <location>
        <begin position="46"/>
        <end position="201"/>
    </location>
</feature>
<dbReference type="InterPro" id="IPR011250">
    <property type="entry name" value="OMP/PagP_B-barrel"/>
</dbReference>
<dbReference type="Pfam" id="PF13505">
    <property type="entry name" value="OMP_b-brl"/>
    <property type="match status" value="1"/>
</dbReference>
<feature type="signal peptide" evidence="5">
    <location>
        <begin position="1"/>
        <end position="23"/>
    </location>
</feature>
<evidence type="ECO:0000256" key="3">
    <source>
        <dbReference type="ARBA" id="ARBA00023136"/>
    </source>
</evidence>
<proteinExistence type="inferred from homology"/>
<keyword evidence="3" id="KW-0472">Membrane</keyword>
<dbReference type="InterPro" id="IPR051692">
    <property type="entry name" value="OMP-like"/>
</dbReference>
<keyword evidence="2 5" id="KW-0732">Signal</keyword>
<dbReference type="SUPFAM" id="SSF56925">
    <property type="entry name" value="OMPA-like"/>
    <property type="match status" value="1"/>
</dbReference>
<sequence>MKRTLTSALIAAPLVVAGTFATAGGLAEAVVAPAPAPVAVAPVIIASGKDWTGAYAGLSLGYGDVDADGVDGDFEGTTFGGHVGYNYDLGNVVLGAEFEAIGTDDFTNDETGLELDQVLRAKVRAGYDAGNFLPYVAAGVAQATVDGDEDEGYFYGVGVDYAVSDSFTVGAEYLRHEFEEFNGGEGDISADTAALRVSYNF</sequence>
<comment type="caution">
    <text evidence="7">The sequence shown here is derived from an EMBL/GenBank/DDBJ whole genome shotgun (WGS) entry which is preliminary data.</text>
</comment>
<evidence type="ECO:0000313" key="7">
    <source>
        <dbReference type="EMBL" id="MBB5721652.1"/>
    </source>
</evidence>
<evidence type="ECO:0000256" key="5">
    <source>
        <dbReference type="SAM" id="SignalP"/>
    </source>
</evidence>
<dbReference type="RefSeq" id="WP_183527206.1">
    <property type="nucleotide sequence ID" value="NZ_JACIJM010000003.1"/>
</dbReference>
<evidence type="ECO:0000256" key="2">
    <source>
        <dbReference type="ARBA" id="ARBA00022729"/>
    </source>
</evidence>
<comment type="subcellular location">
    <subcellularLocation>
        <location evidence="1">Membrane</location>
    </subcellularLocation>
</comment>
<organism evidence="7 8">
    <name type="scientific">Yoonia ponticola</name>
    <dbReference type="NCBI Taxonomy" id="1524255"/>
    <lineage>
        <taxon>Bacteria</taxon>
        <taxon>Pseudomonadati</taxon>
        <taxon>Pseudomonadota</taxon>
        <taxon>Alphaproteobacteria</taxon>
        <taxon>Rhodobacterales</taxon>
        <taxon>Paracoccaceae</taxon>
        <taxon>Yoonia</taxon>
    </lineage>
</organism>
<comment type="similarity">
    <text evidence="4">Belongs to the Omp25/RopB family.</text>
</comment>
<dbReference type="AlphaFoldDB" id="A0A7W9BK01"/>
<keyword evidence="8" id="KW-1185">Reference proteome</keyword>
<reference evidence="7 8" key="1">
    <citation type="submission" date="2020-08" db="EMBL/GenBank/DDBJ databases">
        <title>Genomic Encyclopedia of Type Strains, Phase IV (KMG-IV): sequencing the most valuable type-strain genomes for metagenomic binning, comparative biology and taxonomic classification.</title>
        <authorList>
            <person name="Goeker M."/>
        </authorList>
    </citation>
    <scope>NUCLEOTIDE SEQUENCE [LARGE SCALE GENOMIC DNA]</scope>
    <source>
        <strain evidence="7 8">DSM 101064</strain>
    </source>
</reference>
<evidence type="ECO:0000256" key="4">
    <source>
        <dbReference type="ARBA" id="ARBA00038306"/>
    </source>
</evidence>
<dbReference type="PANTHER" id="PTHR34001">
    <property type="entry name" value="BLL7405 PROTEIN"/>
    <property type="match status" value="1"/>
</dbReference>
<dbReference type="PANTHER" id="PTHR34001:SF3">
    <property type="entry name" value="BLL7405 PROTEIN"/>
    <property type="match status" value="1"/>
</dbReference>
<dbReference type="Gene3D" id="2.40.160.20">
    <property type="match status" value="1"/>
</dbReference>
<dbReference type="EMBL" id="JACIJM010000003">
    <property type="protein sequence ID" value="MBB5721652.1"/>
    <property type="molecule type" value="Genomic_DNA"/>
</dbReference>
<evidence type="ECO:0000313" key="8">
    <source>
        <dbReference type="Proteomes" id="UP000535415"/>
    </source>
</evidence>
<dbReference type="GO" id="GO:0016020">
    <property type="term" value="C:membrane"/>
    <property type="evidence" value="ECO:0007669"/>
    <property type="project" value="UniProtKB-SubCell"/>
</dbReference>
<accession>A0A7W9BK01</accession>
<dbReference type="Proteomes" id="UP000535415">
    <property type="component" value="Unassembled WGS sequence"/>
</dbReference>
<name>A0A7W9BK01_9RHOB</name>
<evidence type="ECO:0000259" key="6">
    <source>
        <dbReference type="Pfam" id="PF13505"/>
    </source>
</evidence>